<organism evidence="1 2">
    <name type="scientific">Steinernema carpocapsae</name>
    <name type="common">Entomopathogenic nematode</name>
    <dbReference type="NCBI Taxonomy" id="34508"/>
    <lineage>
        <taxon>Eukaryota</taxon>
        <taxon>Metazoa</taxon>
        <taxon>Ecdysozoa</taxon>
        <taxon>Nematoda</taxon>
        <taxon>Chromadorea</taxon>
        <taxon>Rhabditida</taxon>
        <taxon>Tylenchina</taxon>
        <taxon>Panagrolaimomorpha</taxon>
        <taxon>Strongyloidoidea</taxon>
        <taxon>Steinernematidae</taxon>
        <taxon>Steinernema</taxon>
    </lineage>
</organism>
<dbReference type="EMBL" id="AZBU02000007">
    <property type="protein sequence ID" value="TKR70713.1"/>
    <property type="molecule type" value="Genomic_DNA"/>
</dbReference>
<protein>
    <submittedName>
        <fullName evidence="1">Uncharacterized protein</fullName>
    </submittedName>
</protein>
<reference evidence="1 2" key="1">
    <citation type="journal article" date="2015" name="Genome Biol.">
        <title>Comparative genomics of Steinernema reveals deeply conserved gene regulatory networks.</title>
        <authorList>
            <person name="Dillman A.R."/>
            <person name="Macchietto M."/>
            <person name="Porter C.F."/>
            <person name="Rogers A."/>
            <person name="Williams B."/>
            <person name="Antoshechkin I."/>
            <person name="Lee M.M."/>
            <person name="Goodwin Z."/>
            <person name="Lu X."/>
            <person name="Lewis E.E."/>
            <person name="Goodrich-Blair H."/>
            <person name="Stock S.P."/>
            <person name="Adams B.J."/>
            <person name="Sternberg P.W."/>
            <person name="Mortazavi A."/>
        </authorList>
    </citation>
    <scope>NUCLEOTIDE SEQUENCE [LARGE SCALE GENOMIC DNA]</scope>
    <source>
        <strain evidence="1 2">ALL</strain>
    </source>
</reference>
<evidence type="ECO:0000313" key="2">
    <source>
        <dbReference type="Proteomes" id="UP000298663"/>
    </source>
</evidence>
<gene>
    <name evidence="1" type="ORF">L596_022701</name>
</gene>
<accession>A0A4U5MNQ9</accession>
<sequence>MGADGRSIKLMLNKTVFFEGFRNQMKHYKNVSTFQKPFKSVIDPEAVSSGNKKLEVIITDFQVTRGLISFESWTYIILLTLHA</sequence>
<comment type="caution">
    <text evidence="1">The sequence shown here is derived from an EMBL/GenBank/DDBJ whole genome shotgun (WGS) entry which is preliminary data.</text>
</comment>
<reference evidence="1 2" key="2">
    <citation type="journal article" date="2019" name="G3 (Bethesda)">
        <title>Hybrid Assembly of the Genome of the Entomopathogenic Nematode Steinernema carpocapsae Identifies the X-Chromosome.</title>
        <authorList>
            <person name="Serra L."/>
            <person name="Macchietto M."/>
            <person name="Macias-Munoz A."/>
            <person name="McGill C.J."/>
            <person name="Rodriguez I.M."/>
            <person name="Rodriguez B."/>
            <person name="Murad R."/>
            <person name="Mortazavi A."/>
        </authorList>
    </citation>
    <scope>NUCLEOTIDE SEQUENCE [LARGE SCALE GENOMIC DNA]</scope>
    <source>
        <strain evidence="1 2">ALL</strain>
    </source>
</reference>
<evidence type="ECO:0000313" key="1">
    <source>
        <dbReference type="EMBL" id="TKR70713.1"/>
    </source>
</evidence>
<dbReference type="AlphaFoldDB" id="A0A4U5MNQ9"/>
<name>A0A4U5MNQ9_STECR</name>
<keyword evidence="2" id="KW-1185">Reference proteome</keyword>
<proteinExistence type="predicted"/>
<dbReference type="Proteomes" id="UP000298663">
    <property type="component" value="Unassembled WGS sequence"/>
</dbReference>